<proteinExistence type="predicted"/>
<name>A0ACB8WDU9_9TELE</name>
<organism evidence="1 2">
    <name type="scientific">Scortum barcoo</name>
    <name type="common">barcoo grunter</name>
    <dbReference type="NCBI Taxonomy" id="214431"/>
    <lineage>
        <taxon>Eukaryota</taxon>
        <taxon>Metazoa</taxon>
        <taxon>Chordata</taxon>
        <taxon>Craniata</taxon>
        <taxon>Vertebrata</taxon>
        <taxon>Euteleostomi</taxon>
        <taxon>Actinopterygii</taxon>
        <taxon>Neopterygii</taxon>
        <taxon>Teleostei</taxon>
        <taxon>Neoteleostei</taxon>
        <taxon>Acanthomorphata</taxon>
        <taxon>Eupercaria</taxon>
        <taxon>Centrarchiformes</taxon>
        <taxon>Terapontoidei</taxon>
        <taxon>Terapontidae</taxon>
        <taxon>Scortum</taxon>
    </lineage>
</organism>
<dbReference type="Proteomes" id="UP000831701">
    <property type="component" value="Chromosome 11"/>
</dbReference>
<sequence>MRLIEKLELWAQEANNALIISLREQKALQDKLTDLESRSRRNNLLYLRSYRGRRGAHRSLAQKPANGAQPRPIIVNFLEFNTKERVLREGIQAITDYKPSNSTPTVMNVSFLNELNDFYALF</sequence>
<gene>
    <name evidence="1" type="ORF">L3Q82_009693</name>
</gene>
<keyword evidence="2" id="KW-1185">Reference proteome</keyword>
<protein>
    <submittedName>
        <fullName evidence="1">Uncharacterized protein</fullName>
    </submittedName>
</protein>
<reference evidence="1" key="1">
    <citation type="submission" date="2022-04" db="EMBL/GenBank/DDBJ databases">
        <title>Jade perch genome.</title>
        <authorList>
            <person name="Chao B."/>
        </authorList>
    </citation>
    <scope>NUCLEOTIDE SEQUENCE</scope>
    <source>
        <strain evidence="1">CB-2022</strain>
    </source>
</reference>
<evidence type="ECO:0000313" key="1">
    <source>
        <dbReference type="EMBL" id="KAI3365924.1"/>
    </source>
</evidence>
<comment type="caution">
    <text evidence="1">The sequence shown here is derived from an EMBL/GenBank/DDBJ whole genome shotgun (WGS) entry which is preliminary data.</text>
</comment>
<dbReference type="EMBL" id="CM041541">
    <property type="protein sequence ID" value="KAI3365924.1"/>
    <property type="molecule type" value="Genomic_DNA"/>
</dbReference>
<accession>A0ACB8WDU9</accession>
<evidence type="ECO:0000313" key="2">
    <source>
        <dbReference type="Proteomes" id="UP000831701"/>
    </source>
</evidence>